<evidence type="ECO:0000313" key="2">
    <source>
        <dbReference type="Proteomes" id="UP001219605"/>
    </source>
</evidence>
<proteinExistence type="predicted"/>
<name>A0ABY7ZVG0_9ACTN</name>
<protein>
    <submittedName>
        <fullName evidence="1">Uncharacterized protein</fullName>
    </submittedName>
</protein>
<keyword evidence="2" id="KW-1185">Reference proteome</keyword>
<sequence length="83" mass="9196">MSGRFVVHLPVVVADLDAAGRLARMVARSLSYLPMVDPGETTVSYEDEQGVRHRVFCDRRVSTGRRCLLAAGHDGDCARRLPR</sequence>
<dbReference type="EMBL" id="CP118615">
    <property type="protein sequence ID" value="WDZ86965.1"/>
    <property type="molecule type" value="Genomic_DNA"/>
</dbReference>
<evidence type="ECO:0000313" key="1">
    <source>
        <dbReference type="EMBL" id="WDZ86965.1"/>
    </source>
</evidence>
<gene>
    <name evidence="1" type="ORF">PVK37_11470</name>
</gene>
<organism evidence="1 2">
    <name type="scientific">Micromonospora cathayae</name>
    <dbReference type="NCBI Taxonomy" id="3028804"/>
    <lineage>
        <taxon>Bacteria</taxon>
        <taxon>Bacillati</taxon>
        <taxon>Actinomycetota</taxon>
        <taxon>Actinomycetes</taxon>
        <taxon>Micromonosporales</taxon>
        <taxon>Micromonosporaceae</taxon>
        <taxon>Micromonospora</taxon>
    </lineage>
</organism>
<reference evidence="1 2" key="1">
    <citation type="submission" date="2023-02" db="EMBL/GenBank/DDBJ databases">
        <authorList>
            <person name="Mo P."/>
        </authorList>
    </citation>
    <scope>NUCLEOTIDE SEQUENCE [LARGE SCALE GENOMIC DNA]</scope>
    <source>
        <strain evidence="1 2">HUAS 3</strain>
    </source>
</reference>
<dbReference type="Proteomes" id="UP001219605">
    <property type="component" value="Chromosome"/>
</dbReference>
<dbReference type="RefSeq" id="WP_275033839.1">
    <property type="nucleotide sequence ID" value="NZ_CP118615.1"/>
</dbReference>
<accession>A0ABY7ZVG0</accession>